<dbReference type="NCBIfam" id="TIGR01187">
    <property type="entry name" value="potA"/>
    <property type="match status" value="1"/>
</dbReference>
<dbReference type="CDD" id="cd03300">
    <property type="entry name" value="ABC_PotA_N"/>
    <property type="match status" value="1"/>
</dbReference>
<keyword evidence="1 5" id="KW-0813">Transport</keyword>
<dbReference type="InterPro" id="IPR050093">
    <property type="entry name" value="ABC_SmlMolc_Importer"/>
</dbReference>
<dbReference type="Pfam" id="PF00005">
    <property type="entry name" value="ABC_tran"/>
    <property type="match status" value="1"/>
</dbReference>
<dbReference type="PANTHER" id="PTHR42781">
    <property type="entry name" value="SPERMIDINE/PUTRESCINE IMPORT ATP-BINDING PROTEIN POTA"/>
    <property type="match status" value="1"/>
</dbReference>
<dbReference type="GO" id="GO:0005524">
    <property type="term" value="F:ATP binding"/>
    <property type="evidence" value="ECO:0007669"/>
    <property type="project" value="UniProtKB-KW"/>
</dbReference>
<dbReference type="SMART" id="SM00382">
    <property type="entry name" value="AAA"/>
    <property type="match status" value="1"/>
</dbReference>
<comment type="caution">
    <text evidence="7">The sequence shown here is derived from an EMBL/GenBank/DDBJ whole genome shotgun (WGS) entry which is preliminary data.</text>
</comment>
<dbReference type="RefSeq" id="WP_216416615.1">
    <property type="nucleotide sequence ID" value="NZ_JAHLQK010000003.1"/>
</dbReference>
<dbReference type="InterPro" id="IPR017879">
    <property type="entry name" value="PotA_ATP-bd"/>
</dbReference>
<dbReference type="EC" id="7.6.2.11" evidence="5"/>
<dbReference type="EMBL" id="JAHLQK010000003">
    <property type="protein sequence ID" value="MBU5676630.1"/>
    <property type="molecule type" value="Genomic_DNA"/>
</dbReference>
<organism evidence="7 8">
    <name type="scientific">Alkaliphilus flagellatus</name>
    <dbReference type="NCBI Taxonomy" id="2841507"/>
    <lineage>
        <taxon>Bacteria</taxon>
        <taxon>Bacillati</taxon>
        <taxon>Bacillota</taxon>
        <taxon>Clostridia</taxon>
        <taxon>Peptostreptococcales</taxon>
        <taxon>Natronincolaceae</taxon>
        <taxon>Alkaliphilus</taxon>
    </lineage>
</organism>
<keyword evidence="3 5" id="KW-1278">Translocase</keyword>
<accession>A0ABS6G2D0</accession>
<comment type="subunit">
    <text evidence="5">The complex is composed of two ATP-binding proteins (PotA), two transmembrane proteins (PotB and PotC) and a solute-binding protein (PotD).</text>
</comment>
<evidence type="ECO:0000256" key="1">
    <source>
        <dbReference type="ARBA" id="ARBA00022448"/>
    </source>
</evidence>
<keyword evidence="8" id="KW-1185">Reference proteome</keyword>
<gene>
    <name evidence="5" type="primary">potA</name>
    <name evidence="7" type="ORF">KQI88_09385</name>
</gene>
<evidence type="ECO:0000256" key="2">
    <source>
        <dbReference type="ARBA" id="ARBA00022475"/>
    </source>
</evidence>
<dbReference type="InterPro" id="IPR003439">
    <property type="entry name" value="ABC_transporter-like_ATP-bd"/>
</dbReference>
<keyword evidence="5 7" id="KW-0067">ATP-binding</keyword>
<evidence type="ECO:0000313" key="7">
    <source>
        <dbReference type="EMBL" id="MBU5676630.1"/>
    </source>
</evidence>
<dbReference type="PROSITE" id="PS50893">
    <property type="entry name" value="ABC_TRANSPORTER_2"/>
    <property type="match status" value="1"/>
</dbReference>
<comment type="catalytic activity">
    <reaction evidence="5">
        <text>ATP + H2O + polyamine-[polyamine-binding protein]Side 1 = ADP + phosphate + polyamineSide 2 + [polyamine-binding protein]Side 1.</text>
        <dbReference type="EC" id="7.6.2.11"/>
    </reaction>
</comment>
<evidence type="ECO:0000256" key="3">
    <source>
        <dbReference type="ARBA" id="ARBA00022967"/>
    </source>
</evidence>
<evidence type="ECO:0000313" key="8">
    <source>
        <dbReference type="Proteomes" id="UP000779508"/>
    </source>
</evidence>
<feature type="domain" description="ABC transporter" evidence="6">
    <location>
        <begin position="6"/>
        <end position="237"/>
    </location>
</feature>
<protein>
    <recommendedName>
        <fullName evidence="5">Spermidine/putrescine import ATP-binding protein PotA</fullName>
        <ecNumber evidence="5">7.6.2.11</ecNumber>
    </recommendedName>
</protein>
<dbReference type="InterPro" id="IPR017871">
    <property type="entry name" value="ABC_transporter-like_CS"/>
</dbReference>
<keyword evidence="5" id="KW-0547">Nucleotide-binding</keyword>
<keyword evidence="4 5" id="KW-0472">Membrane</keyword>
<keyword evidence="2 5" id="KW-1003">Cell membrane</keyword>
<sequence>MSQHIIDLKNITKVYDGDTLVLDNINLYIRKNEFLTLLGPSGCGKTTTLRIIGGFEYPTAGDVFFEGKRINDLPPYKRQINTVFQKYALFPHMSIFENIAFGLRIKKISEKEIKIKVEEMLQLVGLKGFEKRTVDSLSGGQQQRIAIARALVNEPEVLLLDEPLGALDLKLRKEMQIELKKMQQRVGITFVYVTHDQEEALTMSDTIAVMNGGKIQQIGSPEDIYNEPKTAFIANFIGESNIVEGTMIKDYLVEFANQTFDCVDKGFEDNADVDVVVRPEDIEITTPEKGMLKGKVISTTFKGVHYEMIVEENERQWKIHDTIMAPMGSHIGMNMAPDLIHIMKRSR</sequence>
<comment type="function">
    <text evidence="5">Part of the ABC transporter complex PotABCD involved in spermidine/putrescine import. Responsible for energy coupling to the transport system.</text>
</comment>
<evidence type="ECO:0000259" key="6">
    <source>
        <dbReference type="PROSITE" id="PS50893"/>
    </source>
</evidence>
<evidence type="ECO:0000256" key="4">
    <source>
        <dbReference type="ARBA" id="ARBA00023136"/>
    </source>
</evidence>
<name>A0ABS6G2D0_9FIRM</name>
<dbReference type="PANTHER" id="PTHR42781:SF4">
    <property type="entry name" value="SPERMIDINE_PUTRESCINE IMPORT ATP-BINDING PROTEIN POTA"/>
    <property type="match status" value="1"/>
</dbReference>
<evidence type="ECO:0000256" key="5">
    <source>
        <dbReference type="RuleBase" id="RU364083"/>
    </source>
</evidence>
<dbReference type="NCBIfam" id="NF043075">
    <property type="entry name" value="MMSYN1_0197"/>
    <property type="match status" value="1"/>
</dbReference>
<dbReference type="InterPro" id="IPR003593">
    <property type="entry name" value="AAA+_ATPase"/>
</dbReference>
<proteinExistence type="inferred from homology"/>
<comment type="similarity">
    <text evidence="5">Belongs to the ABC transporter superfamily. Spermidine/putrescine importer (TC 3.A.1.11.1) family.</text>
</comment>
<dbReference type="InterPro" id="IPR005893">
    <property type="entry name" value="PotA-like"/>
</dbReference>
<reference evidence="7 8" key="1">
    <citation type="submission" date="2021-06" db="EMBL/GenBank/DDBJ databases">
        <authorList>
            <person name="Sun Q."/>
            <person name="Li D."/>
        </authorList>
    </citation>
    <scope>NUCLEOTIDE SEQUENCE [LARGE SCALE GENOMIC DNA]</scope>
    <source>
        <strain evidence="7 8">MSJ-5</strain>
    </source>
</reference>
<dbReference type="PROSITE" id="PS00211">
    <property type="entry name" value="ABC_TRANSPORTER_1"/>
    <property type="match status" value="1"/>
</dbReference>
<dbReference type="Proteomes" id="UP000779508">
    <property type="component" value="Unassembled WGS sequence"/>
</dbReference>